<comment type="caution">
    <text evidence="4">The sequence shown here is derived from an EMBL/GenBank/DDBJ whole genome shotgun (WGS) entry which is preliminary data.</text>
</comment>
<name>A0AA88H125_ARTSF</name>
<dbReference type="CDD" id="cd01449">
    <property type="entry name" value="TST_Repeat_2"/>
    <property type="match status" value="1"/>
</dbReference>
<proteinExistence type="predicted"/>
<dbReference type="AlphaFoldDB" id="A0AA88H125"/>
<evidence type="ECO:0000259" key="3">
    <source>
        <dbReference type="PROSITE" id="PS50206"/>
    </source>
</evidence>
<sequence length="279" mass="30295">MTYRTLISAVQLSERQKAADLIVVDCRYDLMDAEAGHRDWLSGHIPGAVYASVSHDLSSKPVTDHGRHPMPSPETMIKTFSKLGIDSSKQVVVYDNAGGAFAARLWWMLRYMGHDAVAVLDGGWPAWQALGLKEATGEELNVATQFIGSARPEQLVLLADVMTSALLVDSRDPDRYQGKLEPIDPAAGHIPGAKNHFWKLNLDASGQFLPEDKLADQFTKLMGTTTSDDVVFYCGSGVTACHNVLAVTHAGLSEPRLYGGSWSEWSADKTRPVATGDAP</sequence>
<organism evidence="4 5">
    <name type="scientific">Artemia franciscana</name>
    <name type="common">Brine shrimp</name>
    <name type="synonym">Artemia sanfranciscana</name>
    <dbReference type="NCBI Taxonomy" id="6661"/>
    <lineage>
        <taxon>Eukaryota</taxon>
        <taxon>Metazoa</taxon>
        <taxon>Ecdysozoa</taxon>
        <taxon>Arthropoda</taxon>
        <taxon>Crustacea</taxon>
        <taxon>Branchiopoda</taxon>
        <taxon>Anostraca</taxon>
        <taxon>Artemiidae</taxon>
        <taxon>Artemia</taxon>
    </lineage>
</organism>
<protein>
    <recommendedName>
        <fullName evidence="3">Rhodanese domain-containing protein</fullName>
    </recommendedName>
</protein>
<dbReference type="InterPro" id="IPR045078">
    <property type="entry name" value="TST/MPST-like"/>
</dbReference>
<dbReference type="SUPFAM" id="SSF52821">
    <property type="entry name" value="Rhodanese/Cell cycle control phosphatase"/>
    <property type="match status" value="2"/>
</dbReference>
<feature type="domain" description="Rhodanese" evidence="3">
    <location>
        <begin position="17"/>
        <end position="136"/>
    </location>
</feature>
<accession>A0AA88H125</accession>
<dbReference type="PROSITE" id="PS50206">
    <property type="entry name" value="RHODANESE_3"/>
    <property type="match status" value="2"/>
</dbReference>
<evidence type="ECO:0000256" key="2">
    <source>
        <dbReference type="ARBA" id="ARBA00022737"/>
    </source>
</evidence>
<dbReference type="Pfam" id="PF00581">
    <property type="entry name" value="Rhodanese"/>
    <property type="match status" value="2"/>
</dbReference>
<dbReference type="InterPro" id="IPR036873">
    <property type="entry name" value="Rhodanese-like_dom_sf"/>
</dbReference>
<feature type="domain" description="Rhodanese" evidence="3">
    <location>
        <begin position="165"/>
        <end position="274"/>
    </location>
</feature>
<dbReference type="GO" id="GO:0004792">
    <property type="term" value="F:thiosulfate-cyanide sulfurtransferase activity"/>
    <property type="evidence" value="ECO:0007669"/>
    <property type="project" value="TreeGrafter"/>
</dbReference>
<reference evidence="4" key="1">
    <citation type="submission" date="2023-07" db="EMBL/GenBank/DDBJ databases">
        <title>Chromosome-level genome assembly of Artemia franciscana.</title>
        <authorList>
            <person name="Jo E."/>
        </authorList>
    </citation>
    <scope>NUCLEOTIDE SEQUENCE</scope>
    <source>
        <tissue evidence="4">Whole body</tissue>
    </source>
</reference>
<dbReference type="CDD" id="cd01448">
    <property type="entry name" value="TST_Repeat_1"/>
    <property type="match status" value="1"/>
</dbReference>
<keyword evidence="5" id="KW-1185">Reference proteome</keyword>
<gene>
    <name evidence="4" type="ORF">QYM36_019553</name>
</gene>
<dbReference type="EMBL" id="JAVRJZ010001680">
    <property type="protein sequence ID" value="KAK2701798.1"/>
    <property type="molecule type" value="Genomic_DNA"/>
</dbReference>
<dbReference type="SMART" id="SM00450">
    <property type="entry name" value="RHOD"/>
    <property type="match status" value="2"/>
</dbReference>
<dbReference type="Gene3D" id="3.40.250.10">
    <property type="entry name" value="Rhodanese-like domain"/>
    <property type="match status" value="2"/>
</dbReference>
<keyword evidence="1" id="KW-0808">Transferase</keyword>
<dbReference type="InterPro" id="IPR001763">
    <property type="entry name" value="Rhodanese-like_dom"/>
</dbReference>
<evidence type="ECO:0000313" key="5">
    <source>
        <dbReference type="Proteomes" id="UP001187531"/>
    </source>
</evidence>
<evidence type="ECO:0000313" key="4">
    <source>
        <dbReference type="EMBL" id="KAK2701798.1"/>
    </source>
</evidence>
<evidence type="ECO:0000256" key="1">
    <source>
        <dbReference type="ARBA" id="ARBA00022679"/>
    </source>
</evidence>
<dbReference type="Proteomes" id="UP001187531">
    <property type="component" value="Unassembled WGS sequence"/>
</dbReference>
<dbReference type="PANTHER" id="PTHR11364:SF27">
    <property type="entry name" value="SULFURTRANSFERASE"/>
    <property type="match status" value="1"/>
</dbReference>
<dbReference type="PANTHER" id="PTHR11364">
    <property type="entry name" value="THIOSULFATE SULFERTANSFERASE"/>
    <property type="match status" value="1"/>
</dbReference>
<keyword evidence="2" id="KW-0677">Repeat</keyword>